<evidence type="ECO:0000256" key="4">
    <source>
        <dbReference type="ARBA" id="ARBA00023088"/>
    </source>
</evidence>
<name>E3C5T8_9LACO</name>
<feature type="compositionally biased region" description="Polar residues" evidence="5">
    <location>
        <begin position="52"/>
        <end position="87"/>
    </location>
</feature>
<accession>E3C5T8</accession>
<evidence type="ECO:0000256" key="3">
    <source>
        <dbReference type="ARBA" id="ARBA00022729"/>
    </source>
</evidence>
<dbReference type="Gene3D" id="2.60.40.4300">
    <property type="match status" value="3"/>
</dbReference>
<feature type="domain" description="Gram-positive cocci surface proteins LPxTG" evidence="7">
    <location>
        <begin position="615"/>
        <end position="653"/>
    </location>
</feature>
<evidence type="ECO:0000259" key="7">
    <source>
        <dbReference type="PROSITE" id="PS50847"/>
    </source>
</evidence>
<dbReference type="InterPro" id="IPR019931">
    <property type="entry name" value="LPXTG_anchor"/>
</dbReference>
<evidence type="ECO:0000313" key="8">
    <source>
        <dbReference type="EMBL" id="EFQ53913.1"/>
    </source>
</evidence>
<keyword evidence="3" id="KW-0732">Signal</keyword>
<feature type="compositionally biased region" description="Polar residues" evidence="5">
    <location>
        <begin position="540"/>
        <end position="620"/>
    </location>
</feature>
<feature type="compositionally biased region" description="Low complexity" evidence="5">
    <location>
        <begin position="103"/>
        <end position="144"/>
    </location>
</feature>
<gene>
    <name evidence="8" type="ORF">HMPREF9265_1659</name>
</gene>
<dbReference type="InterPro" id="IPR041495">
    <property type="entry name" value="Mub_B2"/>
</dbReference>
<evidence type="ECO:0000256" key="2">
    <source>
        <dbReference type="ARBA" id="ARBA00022525"/>
    </source>
</evidence>
<feature type="transmembrane region" description="Helical" evidence="6">
    <location>
        <begin position="628"/>
        <end position="646"/>
    </location>
</feature>
<evidence type="ECO:0000256" key="1">
    <source>
        <dbReference type="ARBA" id="ARBA00022512"/>
    </source>
</evidence>
<dbReference type="RefSeq" id="WP_003711470.1">
    <property type="nucleotide sequence ID" value="NZ_AEKL01000010.1"/>
</dbReference>
<dbReference type="InterPro" id="IPR005877">
    <property type="entry name" value="YSIRK_signal_dom"/>
</dbReference>
<reference evidence="8 9" key="1">
    <citation type="submission" date="2010-10" db="EMBL/GenBank/DDBJ databases">
        <authorList>
            <person name="Durkin A.S."/>
            <person name="Madupu R."/>
            <person name="Torralba M."/>
            <person name="Gillis M."/>
            <person name="Methe B."/>
            <person name="Sutton G."/>
            <person name="Nelson K.E."/>
        </authorList>
    </citation>
    <scope>NUCLEOTIDE SEQUENCE [LARGE SCALE GENOMIC DNA]</scope>
    <source>
        <strain evidence="8 9">PB013-T2-3</strain>
    </source>
</reference>
<dbReference type="EMBL" id="AEKL01000010">
    <property type="protein sequence ID" value="EFQ53913.1"/>
    <property type="molecule type" value="Genomic_DNA"/>
</dbReference>
<organism evidence="8 9">
    <name type="scientific">Limosilactobacillus oris PB013-T2-3</name>
    <dbReference type="NCBI Taxonomy" id="908339"/>
    <lineage>
        <taxon>Bacteria</taxon>
        <taxon>Bacillati</taxon>
        <taxon>Bacillota</taxon>
        <taxon>Bacilli</taxon>
        <taxon>Lactobacillales</taxon>
        <taxon>Lactobacillaceae</taxon>
        <taxon>Limosilactobacillus</taxon>
    </lineage>
</organism>
<sequence>MFSKNNRFAMERKMSASRQRFGLRKIMGGVASVLLGLTFLYGTRASADEVQPTETVTTSQLATAPTHNELTVPATANPSLSTVTPTTGEEAAPVVATDTNSEVTTPTPVTPVATPQQPVDSATTETANTQQPATAPAPTVSAPAEEQQKEHQVQINFVTDWYGSTQPVLTVTVNVRPGTDLDLSQFASQLPTGLKLNHQWLRINHSDVVYQVKLDHELTENYAENKEFVQNIYGVVNGQQVLLGTQTITLTRYGVYDHYTNEFRPTTGWQLNGQEVSQAQFADFTVNLTGDLAGYSAEKTVVTGAVIDPNGDQTVFNQYVNLAENIVKTENRTIKRLVTVYYPDGSHRVITQLVTFTRTTTYNPFTQDQIADTGWSYQLDGAGDWVQGDQVELPAVDLPEIDGKKPAGWSGDGIGQVMITPESQDMAAKVWYEATLVYQHHENQDVNRVIHHHYPDGRVEQVTHTASFTRPVYLNLQTNLLEYGDWEGPAAFDDYLVPELAGHTTSVDKIAGAEVKPGHLDADHVHHVYYTLLANPDDQPGNSDSDTDQPTGSDTDSQPGTGTTAGNTGSPAGGQQSQPAPVLTAVTSTGGDQSAQPAAIASATSGANQEQQATLPATGTADNQATTVTGAVILGLMAQLLTFGLLRRKKVNK</sequence>
<keyword evidence="6" id="KW-0472">Membrane</keyword>
<dbReference type="AlphaFoldDB" id="E3C5T8"/>
<dbReference type="PROSITE" id="PS50847">
    <property type="entry name" value="GRAM_POS_ANCHORING"/>
    <property type="match status" value="1"/>
</dbReference>
<evidence type="ECO:0000256" key="5">
    <source>
        <dbReference type="SAM" id="MobiDB-lite"/>
    </source>
</evidence>
<evidence type="ECO:0000313" key="9">
    <source>
        <dbReference type="Proteomes" id="UP000003070"/>
    </source>
</evidence>
<dbReference type="Pfam" id="PF00746">
    <property type="entry name" value="Gram_pos_anchor"/>
    <property type="match status" value="1"/>
</dbReference>
<dbReference type="Proteomes" id="UP000003070">
    <property type="component" value="Unassembled WGS sequence"/>
</dbReference>
<dbReference type="Pfam" id="PF17966">
    <property type="entry name" value="Muc_B2"/>
    <property type="match status" value="2"/>
</dbReference>
<evidence type="ECO:0000256" key="6">
    <source>
        <dbReference type="SAM" id="Phobius"/>
    </source>
</evidence>
<keyword evidence="6" id="KW-1133">Transmembrane helix</keyword>
<keyword evidence="2" id="KW-0964">Secreted</keyword>
<protein>
    <submittedName>
        <fullName evidence="8">Gram-positive signal peptide protein, YSIRK family</fullName>
    </submittedName>
</protein>
<comment type="caution">
    <text evidence="8">The sequence shown here is derived from an EMBL/GenBank/DDBJ whole genome shotgun (WGS) entry which is preliminary data.</text>
</comment>
<keyword evidence="1" id="KW-0134">Cell wall</keyword>
<keyword evidence="4" id="KW-0572">Peptidoglycan-anchor</keyword>
<keyword evidence="6" id="KW-0812">Transmembrane</keyword>
<dbReference type="NCBIfam" id="TIGR01168">
    <property type="entry name" value="YSIRK_signal"/>
    <property type="match status" value="1"/>
</dbReference>
<feature type="region of interest" description="Disordered" evidence="5">
    <location>
        <begin position="534"/>
        <end position="620"/>
    </location>
</feature>
<proteinExistence type="predicted"/>
<feature type="region of interest" description="Disordered" evidence="5">
    <location>
        <begin position="48"/>
        <end position="151"/>
    </location>
</feature>